<dbReference type="STRING" id="758820.SAMN00777080_3411"/>
<organism evidence="2 3">
    <name type="scientific">Aquiflexum balticum DSM 16537</name>
    <dbReference type="NCBI Taxonomy" id="758820"/>
    <lineage>
        <taxon>Bacteria</taxon>
        <taxon>Pseudomonadati</taxon>
        <taxon>Bacteroidota</taxon>
        <taxon>Cytophagia</taxon>
        <taxon>Cytophagales</taxon>
        <taxon>Cyclobacteriaceae</taxon>
        <taxon>Aquiflexum</taxon>
    </lineage>
</organism>
<name>A0A1W2H773_9BACT</name>
<dbReference type="Gene3D" id="3.30.460.10">
    <property type="entry name" value="Beta Polymerase, domain 2"/>
    <property type="match status" value="1"/>
</dbReference>
<dbReference type="OrthoDB" id="825997at2"/>
<dbReference type="Pfam" id="PF18765">
    <property type="entry name" value="Polbeta"/>
    <property type="match status" value="1"/>
</dbReference>
<keyword evidence="3" id="KW-1185">Reference proteome</keyword>
<dbReference type="Proteomes" id="UP000192333">
    <property type="component" value="Chromosome I"/>
</dbReference>
<dbReference type="InterPro" id="IPR043519">
    <property type="entry name" value="NT_sf"/>
</dbReference>
<dbReference type="PANTHER" id="PTHR43449">
    <property type="entry name" value="NUCLEOTIDYLTRANSFERASE"/>
    <property type="match status" value="1"/>
</dbReference>
<dbReference type="RefSeq" id="WP_084121562.1">
    <property type="nucleotide sequence ID" value="NZ_LT838813.1"/>
</dbReference>
<feature type="domain" description="Polymerase beta nucleotidyltransferase" evidence="1">
    <location>
        <begin position="23"/>
        <end position="56"/>
    </location>
</feature>
<proteinExistence type="predicted"/>
<reference evidence="3" key="1">
    <citation type="submission" date="2017-04" db="EMBL/GenBank/DDBJ databases">
        <authorList>
            <person name="Varghese N."/>
            <person name="Submissions S."/>
        </authorList>
    </citation>
    <scope>NUCLEOTIDE SEQUENCE [LARGE SCALE GENOMIC DNA]</scope>
    <source>
        <strain evidence="3">DSM 16537</strain>
    </source>
</reference>
<dbReference type="InterPro" id="IPR041633">
    <property type="entry name" value="Polbeta"/>
</dbReference>
<sequence length="102" mass="11615">MAKNEIVEILKKYIFVLRSEGITINKAYLYGSYLSNTATDDSDIDIMLVTDYEDDHLSGKIWSLTRKVNSKIEPFLVGKNRFNNNDTSPLIDLVKRTGLEIA</sequence>
<gene>
    <name evidence="2" type="ORF">SAMN00777080_3411</name>
</gene>
<protein>
    <submittedName>
        <fullName evidence="2">Nucleotidyltransferase domain-containing protein</fullName>
    </submittedName>
</protein>
<dbReference type="SUPFAM" id="SSF81301">
    <property type="entry name" value="Nucleotidyltransferase"/>
    <property type="match status" value="1"/>
</dbReference>
<dbReference type="CDD" id="cd05403">
    <property type="entry name" value="NT_KNTase_like"/>
    <property type="match status" value="1"/>
</dbReference>
<dbReference type="PANTHER" id="PTHR43449:SF1">
    <property type="entry name" value="POLYMERASE BETA NUCLEOTIDYLTRANSFERASE DOMAIN-CONTAINING PROTEIN"/>
    <property type="match status" value="1"/>
</dbReference>
<evidence type="ECO:0000313" key="3">
    <source>
        <dbReference type="Proteomes" id="UP000192333"/>
    </source>
</evidence>
<accession>A0A1W2H773</accession>
<dbReference type="EMBL" id="LT838813">
    <property type="protein sequence ID" value="SMD44777.1"/>
    <property type="molecule type" value="Genomic_DNA"/>
</dbReference>
<evidence type="ECO:0000313" key="2">
    <source>
        <dbReference type="EMBL" id="SMD44777.1"/>
    </source>
</evidence>
<dbReference type="GO" id="GO:0016740">
    <property type="term" value="F:transferase activity"/>
    <property type="evidence" value="ECO:0007669"/>
    <property type="project" value="UniProtKB-KW"/>
</dbReference>
<evidence type="ECO:0000259" key="1">
    <source>
        <dbReference type="Pfam" id="PF18765"/>
    </source>
</evidence>
<dbReference type="AlphaFoldDB" id="A0A1W2H773"/>
<keyword evidence="2" id="KW-0808">Transferase</keyword>